<dbReference type="Pfam" id="PF12802">
    <property type="entry name" value="MarR_2"/>
    <property type="match status" value="1"/>
</dbReference>
<dbReference type="InterPro" id="IPR011991">
    <property type="entry name" value="ArsR-like_HTH"/>
</dbReference>
<dbReference type="PANTHER" id="PTHR42756">
    <property type="entry name" value="TRANSCRIPTIONAL REGULATOR, MARR"/>
    <property type="match status" value="1"/>
</dbReference>
<reference evidence="5" key="1">
    <citation type="submission" date="2019-12" db="EMBL/GenBank/DDBJ databases">
        <title>Clostridiaceae gen. nov. sp. nov., isolated from sediment in Xinjiang, China.</title>
        <authorList>
            <person name="Zhang R."/>
        </authorList>
    </citation>
    <scope>NUCLEOTIDE SEQUENCE</scope>
    <source>
        <strain evidence="5">D2Q-11</strain>
    </source>
</reference>
<dbReference type="EMBL" id="WSFT01000039">
    <property type="protein sequence ID" value="MBS4538990.1"/>
    <property type="molecule type" value="Genomic_DNA"/>
</dbReference>
<dbReference type="Proteomes" id="UP000724672">
    <property type="component" value="Unassembled WGS sequence"/>
</dbReference>
<dbReference type="Gene3D" id="1.10.10.10">
    <property type="entry name" value="Winged helix-like DNA-binding domain superfamily/Winged helix DNA-binding domain"/>
    <property type="match status" value="1"/>
</dbReference>
<dbReference type="CDD" id="cd00090">
    <property type="entry name" value="HTH_ARSR"/>
    <property type="match status" value="1"/>
</dbReference>
<proteinExistence type="predicted"/>
<dbReference type="SMART" id="SM00347">
    <property type="entry name" value="HTH_MARR"/>
    <property type="match status" value="1"/>
</dbReference>
<comment type="caution">
    <text evidence="5">The sequence shown here is derived from an EMBL/GenBank/DDBJ whole genome shotgun (WGS) entry which is preliminary data.</text>
</comment>
<keyword evidence="6" id="KW-1185">Reference proteome</keyword>
<protein>
    <submittedName>
        <fullName evidence="5">Winged helix-turn-helix transcriptional regulator</fullName>
    </submittedName>
</protein>
<dbReference type="GO" id="GO:0003677">
    <property type="term" value="F:DNA binding"/>
    <property type="evidence" value="ECO:0007669"/>
    <property type="project" value="UniProtKB-KW"/>
</dbReference>
<dbReference type="SUPFAM" id="SSF46785">
    <property type="entry name" value="Winged helix' DNA-binding domain"/>
    <property type="match status" value="1"/>
</dbReference>
<feature type="domain" description="HTH marR-type" evidence="4">
    <location>
        <begin position="28"/>
        <end position="157"/>
    </location>
</feature>
<keyword evidence="2" id="KW-0238">DNA-binding</keyword>
<accession>A0A942UWS9</accession>
<evidence type="ECO:0000256" key="2">
    <source>
        <dbReference type="ARBA" id="ARBA00023125"/>
    </source>
</evidence>
<dbReference type="RefSeq" id="WP_203366908.1">
    <property type="nucleotide sequence ID" value="NZ_WSFT01000039.1"/>
</dbReference>
<evidence type="ECO:0000259" key="4">
    <source>
        <dbReference type="PROSITE" id="PS50995"/>
    </source>
</evidence>
<evidence type="ECO:0000256" key="1">
    <source>
        <dbReference type="ARBA" id="ARBA00023015"/>
    </source>
</evidence>
<evidence type="ECO:0000256" key="3">
    <source>
        <dbReference type="ARBA" id="ARBA00023163"/>
    </source>
</evidence>
<keyword evidence="3" id="KW-0804">Transcription</keyword>
<organism evidence="5 6">
    <name type="scientific">Anaeromonas frigoriresistens</name>
    <dbReference type="NCBI Taxonomy" id="2683708"/>
    <lineage>
        <taxon>Bacteria</taxon>
        <taxon>Bacillati</taxon>
        <taxon>Bacillota</taxon>
        <taxon>Tissierellia</taxon>
        <taxon>Tissierellales</taxon>
        <taxon>Thermohalobacteraceae</taxon>
        <taxon>Anaeromonas</taxon>
    </lineage>
</organism>
<dbReference type="PROSITE" id="PS50995">
    <property type="entry name" value="HTH_MARR_2"/>
    <property type="match status" value="1"/>
</dbReference>
<name>A0A942UWS9_9FIRM</name>
<evidence type="ECO:0000313" key="5">
    <source>
        <dbReference type="EMBL" id="MBS4538990.1"/>
    </source>
</evidence>
<dbReference type="AlphaFoldDB" id="A0A942UWS9"/>
<dbReference type="InterPro" id="IPR036390">
    <property type="entry name" value="WH_DNA-bd_sf"/>
</dbReference>
<dbReference type="InterPro" id="IPR036388">
    <property type="entry name" value="WH-like_DNA-bd_sf"/>
</dbReference>
<keyword evidence="1" id="KW-0805">Transcription regulation</keyword>
<dbReference type="GO" id="GO:0003700">
    <property type="term" value="F:DNA-binding transcription factor activity"/>
    <property type="evidence" value="ECO:0007669"/>
    <property type="project" value="InterPro"/>
</dbReference>
<gene>
    <name evidence="5" type="ORF">GOQ27_10985</name>
</gene>
<dbReference type="PANTHER" id="PTHR42756:SF1">
    <property type="entry name" value="TRANSCRIPTIONAL REPRESSOR OF EMRAB OPERON"/>
    <property type="match status" value="1"/>
</dbReference>
<evidence type="ECO:0000313" key="6">
    <source>
        <dbReference type="Proteomes" id="UP000724672"/>
    </source>
</evidence>
<dbReference type="PRINTS" id="PR00598">
    <property type="entry name" value="HTHMARR"/>
</dbReference>
<sequence>MKELNKTFQNECAKCDDENMEQCCIKEVRETTQKMVRVFQLFERDQIKVSGFTTSQCYSLIELLKSDGLTMNELSERMNLNTSTMTRIVDKLVRDKYLVRERYQEDRRVVVVKLSEKGRKASLDLNERLNQYYEKIIENLPEGKVEEVLDSVSLLLNAFEKANPNCC</sequence>
<dbReference type="InterPro" id="IPR000835">
    <property type="entry name" value="HTH_MarR-typ"/>
</dbReference>